<gene>
    <name evidence="1" type="ORF">C1H46_005438</name>
</gene>
<reference evidence="1 2" key="1">
    <citation type="journal article" date="2019" name="G3 (Bethesda)">
        <title>Sequencing of a Wild Apple (Malus baccata) Genome Unravels the Differences Between Cultivated and Wild Apple Species Regarding Disease Resistance and Cold Tolerance.</title>
        <authorList>
            <person name="Chen X."/>
        </authorList>
    </citation>
    <scope>NUCLEOTIDE SEQUENCE [LARGE SCALE GENOMIC DNA]</scope>
    <source>
        <strain evidence="2">cv. Shandingzi</strain>
        <tissue evidence="1">Leaves</tissue>
    </source>
</reference>
<sequence>MIQEDGKIQMMKDVLCDACTAYTSGTVAMIQLARFLRRKADSASMSSGSYDIVASFGTEICTCV</sequence>
<dbReference type="AlphaFoldDB" id="A0A540NDD3"/>
<accession>A0A540NDD3</accession>
<organism evidence="1 2">
    <name type="scientific">Malus baccata</name>
    <name type="common">Siberian crab apple</name>
    <name type="synonym">Pyrus baccata</name>
    <dbReference type="NCBI Taxonomy" id="106549"/>
    <lineage>
        <taxon>Eukaryota</taxon>
        <taxon>Viridiplantae</taxon>
        <taxon>Streptophyta</taxon>
        <taxon>Embryophyta</taxon>
        <taxon>Tracheophyta</taxon>
        <taxon>Spermatophyta</taxon>
        <taxon>Magnoliopsida</taxon>
        <taxon>eudicotyledons</taxon>
        <taxon>Gunneridae</taxon>
        <taxon>Pentapetalae</taxon>
        <taxon>rosids</taxon>
        <taxon>fabids</taxon>
        <taxon>Rosales</taxon>
        <taxon>Rosaceae</taxon>
        <taxon>Amygdaloideae</taxon>
        <taxon>Maleae</taxon>
        <taxon>Malus</taxon>
    </lineage>
</organism>
<proteinExistence type="predicted"/>
<protein>
    <submittedName>
        <fullName evidence="1">Uncharacterized protein</fullName>
    </submittedName>
</protein>
<dbReference type="EMBL" id="VIEB01000062">
    <property type="protein sequence ID" value="TQE09055.1"/>
    <property type="molecule type" value="Genomic_DNA"/>
</dbReference>
<dbReference type="Proteomes" id="UP000315295">
    <property type="component" value="Unassembled WGS sequence"/>
</dbReference>
<evidence type="ECO:0000313" key="1">
    <source>
        <dbReference type="EMBL" id="TQE09055.1"/>
    </source>
</evidence>
<evidence type="ECO:0000313" key="2">
    <source>
        <dbReference type="Proteomes" id="UP000315295"/>
    </source>
</evidence>
<name>A0A540NDD3_MALBA</name>
<keyword evidence="2" id="KW-1185">Reference proteome</keyword>
<comment type="caution">
    <text evidence="1">The sequence shown here is derived from an EMBL/GenBank/DDBJ whole genome shotgun (WGS) entry which is preliminary data.</text>
</comment>